<name>A0A0N5AQW6_9BILA</name>
<evidence type="ECO:0000256" key="8">
    <source>
        <dbReference type="ARBA" id="ARBA00023056"/>
    </source>
</evidence>
<dbReference type="Gene3D" id="3.20.20.80">
    <property type="entry name" value="Glycosidases"/>
    <property type="match status" value="2"/>
</dbReference>
<reference evidence="16" key="1">
    <citation type="submission" date="2017-02" db="UniProtKB">
        <authorList>
            <consortium name="WormBaseParasite"/>
        </authorList>
    </citation>
    <scope>IDENTIFICATION</scope>
</reference>
<dbReference type="Pfam" id="PF14702">
    <property type="entry name" value="hGDE_central"/>
    <property type="match status" value="1"/>
</dbReference>
<dbReference type="PANTHER" id="PTHR10569">
    <property type="entry name" value="GLYCOGEN DEBRANCHING ENZYME"/>
    <property type="match status" value="1"/>
</dbReference>
<protein>
    <recommendedName>
        <fullName evidence="7">Glycogen debranching enzyme</fullName>
        <ecNumber evidence="5">2.4.1.25</ecNumber>
        <ecNumber evidence="6">3.2.1.33</ecNumber>
    </recommendedName>
    <alternativeName>
        <fullName evidence="11">Glycogen debrancher</fullName>
    </alternativeName>
</protein>
<sequence length="1457" mass="165025">MITKDKPQIRIVFLCDGAHLDSVVIRLHKGWIVRFMKGENLLGRDVRVVTSINGEVSWNGDADDLAAYAEIVCTRAGAFSYSFYVNNDDSKKAGSGYLQVIPELAAAKKPLPLDAVVCQTHLSKLLGPLPEWESRLLVAKNSGYNMIHFTPIQALGISNSSYSIANPLELNPSFNTSTKTFTLDDVQSLTNKLENDWGVLSIQDVVWNHAAKNAPWLLAHPECGYNCKNSPHLRPAYIVDRLLYHFSKEISAGDWANRGIPQIIENEAHLAALRHILKTEVYPKVRLHEFFQVDVNDACKRFSELVKHFIGGATANPKDEFLDAEVGAEWRRFGFTVDFEKAFCIFNRTRGDAWNEDDRQMKCLDSFRQHIIYLNNKAVQTAEEIIDCGVNAIIGHVRYERVDPSGPRRKELTDVFPLVTSYFLHALPSTSWEDDEKYAYSDAGESLLAFNGWVMNDDPLRNFALYPSQVYLRRELVCWGDCVKLRYGEKPEDCPFLWELMTKYSQSCARIFHGVRIDNCHSTPIHVAEYLLKAAREVRPDLYVVAELFTGREDIDNIFVNRLGITSLIREAQNGFDSHEQGRFVYRYGGDVVGAFIQKTVQAATPCVAHALFYDQTHDNPSGIEKRSVYDILPTAGMVAMASCANGSTRGYDELIPYALSVVSEKRLYRKWSELGEDDGIIAARKAINNLHVSLAQNGYTQVFVDQMNFDIVAVTRHNPVSHETVILVAHTAFVKDSICMGRPPVRDVFFKGRLDEIIFEACLHEIPGVEHRINKTSLSGITGYKVMLREHIKPNESELVVVHGVEDGHIELSHFPSSSIIALKYFLIITKKLNLCLEKMTLQSYNRVLFRCEQEDLNDFGIGTYNIPNFGNLVYCGFEGLMPLLKQIRLNNDLGHPLCCNIRDGRWLCDYITYRLKVFNGTKKLGSIVEKFFEPLHGLQHYLKPCYFEAILHYIYVSILHHLDKKLNPSLMKGSAFARALALSSVSFSGSVKSALLPSISPKIEHEDQIISSLSAGLPHFTVGIWRNWGRDTFIALPGCLLITGRYNDARRLILSYAGVLRHGLIPNLLAEGKGARYNCRDAVWFWLYAIIQYIKMAPNGKSILQDEVLRHYPDDNSEFGKDEKIEKLCDTMYEAFVRHFKGIKFRERNAGHQIDEQMQDEGFNVQAYVDRETGFICGGNSFNCGTWMDKMGSSSIAGNRGLPATPRDGAAVELQGLAYAVICELDELYKNNDFPHSEITDGNTTWKWSDWSKKMKDNFEAKFFVDDNDHNPNVNRRSIVKDSFGSSSGYTDYQLRPNFAITLAVAPTIMNPQKSWAALNVAEEALMGPLGIKTLDPKDWAYNGFYNNSDDSTNKSTARGWNYHQGPEWVWVAGYFLRAKLVIAKHLNDPAILDQTVRSVRAKMGTYWEHLRKSNWISLPELTNENGTYCHDSCEAQAWSIGCLLETVNQLYNYN</sequence>
<dbReference type="InterPro" id="IPR032788">
    <property type="entry name" value="AGL_central"/>
</dbReference>
<dbReference type="InterPro" id="IPR010401">
    <property type="entry name" value="AGL/Gdb1"/>
</dbReference>
<evidence type="ECO:0000256" key="3">
    <source>
        <dbReference type="ARBA" id="ARBA00003530"/>
    </source>
</evidence>
<comment type="similarity">
    <text evidence="10">Belongs to the glycogen debranching enzyme family.</text>
</comment>
<comment type="subcellular location">
    <subcellularLocation>
        <location evidence="4">Cytoplasm</location>
    </subcellularLocation>
</comment>
<evidence type="ECO:0000256" key="11">
    <source>
        <dbReference type="ARBA" id="ARBA00031477"/>
    </source>
</evidence>
<dbReference type="SUPFAM" id="SSF51445">
    <property type="entry name" value="(Trans)glycosidases"/>
    <property type="match status" value="1"/>
</dbReference>
<dbReference type="GO" id="GO:0005737">
    <property type="term" value="C:cytoplasm"/>
    <property type="evidence" value="ECO:0007669"/>
    <property type="project" value="UniProtKB-SubCell"/>
</dbReference>
<dbReference type="Gene3D" id="1.50.10.10">
    <property type="match status" value="1"/>
</dbReference>
<dbReference type="InterPro" id="IPR017853">
    <property type="entry name" value="GH"/>
</dbReference>
<keyword evidence="8" id="KW-0320">Glycogen biosynthesis</keyword>
<organism evidence="15 16">
    <name type="scientific">Syphacia muris</name>
    <dbReference type="NCBI Taxonomy" id="451379"/>
    <lineage>
        <taxon>Eukaryota</taxon>
        <taxon>Metazoa</taxon>
        <taxon>Ecdysozoa</taxon>
        <taxon>Nematoda</taxon>
        <taxon>Chromadorea</taxon>
        <taxon>Rhabditida</taxon>
        <taxon>Spirurina</taxon>
        <taxon>Oxyuridomorpha</taxon>
        <taxon>Oxyuroidea</taxon>
        <taxon>Oxyuridae</taxon>
        <taxon>Syphacia</taxon>
    </lineage>
</organism>
<dbReference type="WBParaSite" id="SMUV_0000709301-mRNA-1">
    <property type="protein sequence ID" value="SMUV_0000709301-mRNA-1"/>
    <property type="gene ID" value="SMUV_0000709301"/>
</dbReference>
<dbReference type="NCBIfam" id="TIGR01531">
    <property type="entry name" value="glyc_debranch"/>
    <property type="match status" value="1"/>
</dbReference>
<dbReference type="EC" id="3.2.1.33" evidence="6"/>
<dbReference type="GO" id="GO:0005980">
    <property type="term" value="P:glycogen catabolic process"/>
    <property type="evidence" value="ECO:0007669"/>
    <property type="project" value="InterPro"/>
</dbReference>
<dbReference type="Pfam" id="PF06202">
    <property type="entry name" value="GDE_C"/>
    <property type="match status" value="1"/>
</dbReference>
<dbReference type="SUPFAM" id="SSF48208">
    <property type="entry name" value="Six-hairpin glycosidases"/>
    <property type="match status" value="1"/>
</dbReference>
<comment type="function">
    <text evidence="3">Multifunctional enzyme acting as 1,4-alpha-D-glucan:1,4-alpha-D-glucan 4-alpha-D-glycosyltransferase and amylo-1,6-glucosidase in glycogen degradation.</text>
</comment>
<dbReference type="InterPro" id="IPR012341">
    <property type="entry name" value="6hp_glycosidase-like_sf"/>
</dbReference>
<evidence type="ECO:0000256" key="5">
    <source>
        <dbReference type="ARBA" id="ARBA00012560"/>
    </source>
</evidence>
<evidence type="ECO:0000313" key="16">
    <source>
        <dbReference type="WBParaSite" id="SMUV_0000709301-mRNA-1"/>
    </source>
</evidence>
<dbReference type="InterPro" id="IPR006421">
    <property type="entry name" value="Glycogen_debranch_met"/>
</dbReference>
<feature type="domain" description="Glycogen debranching enzyme glucanotransferase" evidence="13">
    <location>
        <begin position="110"/>
        <end position="543"/>
    </location>
</feature>
<accession>A0A0N5AQW6</accession>
<dbReference type="EC" id="2.4.1.25" evidence="5"/>
<proteinExistence type="inferred from homology"/>
<evidence type="ECO:0000259" key="14">
    <source>
        <dbReference type="Pfam" id="PF14702"/>
    </source>
</evidence>
<dbReference type="GO" id="GO:0004135">
    <property type="term" value="F:amylo-alpha-1,6-glucosidase activity"/>
    <property type="evidence" value="ECO:0007669"/>
    <property type="project" value="UniProtKB-EC"/>
</dbReference>
<dbReference type="InterPro" id="IPR032792">
    <property type="entry name" value="AGL_glucanoTrfase"/>
</dbReference>
<dbReference type="InterPro" id="IPR008928">
    <property type="entry name" value="6-hairpin_glycosidase_sf"/>
</dbReference>
<dbReference type="Proteomes" id="UP000046393">
    <property type="component" value="Unplaced"/>
</dbReference>
<feature type="domain" description="Glycogen debranching enzyme C-terminal" evidence="12">
    <location>
        <begin position="1007"/>
        <end position="1448"/>
    </location>
</feature>
<feature type="domain" description="Glycogen debranching enzyme central" evidence="14">
    <location>
        <begin position="680"/>
        <end position="917"/>
    </location>
</feature>
<evidence type="ECO:0000256" key="1">
    <source>
        <dbReference type="ARBA" id="ARBA00000439"/>
    </source>
</evidence>
<evidence type="ECO:0000256" key="6">
    <source>
        <dbReference type="ARBA" id="ARBA00012778"/>
    </source>
</evidence>
<keyword evidence="15" id="KW-1185">Reference proteome</keyword>
<dbReference type="GO" id="GO:0004134">
    <property type="term" value="F:4-alpha-glucanotransferase activity"/>
    <property type="evidence" value="ECO:0007669"/>
    <property type="project" value="UniProtKB-EC"/>
</dbReference>
<keyword evidence="9" id="KW-0511">Multifunctional enzyme</keyword>
<comment type="catalytic activity">
    <reaction evidence="2">
        <text>Hydrolysis of (1-&gt;6)-alpha-D-glucosidic branch linkages in glycogen phosphorylase limit dextrin.</text>
        <dbReference type="EC" id="3.2.1.33"/>
    </reaction>
</comment>
<dbReference type="FunFam" id="3.20.20.80:FF:000206">
    <property type="entry name" value="Amylo-alpha-1, 6-glucosidase, 4-alpha-glucanotransferase b"/>
    <property type="match status" value="1"/>
</dbReference>
<evidence type="ECO:0000256" key="2">
    <source>
        <dbReference type="ARBA" id="ARBA00000927"/>
    </source>
</evidence>
<evidence type="ECO:0000256" key="7">
    <source>
        <dbReference type="ARBA" id="ARBA00020723"/>
    </source>
</evidence>
<dbReference type="FunFam" id="3.20.20.80:FF:000070">
    <property type="entry name" value="GDB1p Glycogen debranching enzyme"/>
    <property type="match status" value="1"/>
</dbReference>
<dbReference type="PANTHER" id="PTHR10569:SF2">
    <property type="entry name" value="GLYCOGEN DEBRANCHING ENZYME"/>
    <property type="match status" value="1"/>
</dbReference>
<dbReference type="Pfam" id="PF14701">
    <property type="entry name" value="hDGE_amylase"/>
    <property type="match status" value="1"/>
</dbReference>
<dbReference type="STRING" id="451379.A0A0N5AQW6"/>
<comment type="catalytic activity">
    <reaction evidence="1">
        <text>Transfers a segment of a (1-&gt;4)-alpha-D-glucan to a new position in an acceptor, which may be glucose or a (1-&gt;4)-alpha-D-glucan.</text>
        <dbReference type="EC" id="2.4.1.25"/>
    </reaction>
</comment>
<evidence type="ECO:0000256" key="10">
    <source>
        <dbReference type="ARBA" id="ARBA00025780"/>
    </source>
</evidence>
<dbReference type="InterPro" id="IPR032790">
    <property type="entry name" value="GDE_C"/>
</dbReference>
<dbReference type="GO" id="GO:0005978">
    <property type="term" value="P:glycogen biosynthetic process"/>
    <property type="evidence" value="ECO:0007669"/>
    <property type="project" value="UniProtKB-KW"/>
</dbReference>
<dbReference type="CDD" id="cd11327">
    <property type="entry name" value="AmyAc_Glg_debranch_2"/>
    <property type="match status" value="1"/>
</dbReference>
<evidence type="ECO:0000313" key="15">
    <source>
        <dbReference type="Proteomes" id="UP000046393"/>
    </source>
</evidence>
<evidence type="ECO:0000256" key="4">
    <source>
        <dbReference type="ARBA" id="ARBA00004496"/>
    </source>
</evidence>
<evidence type="ECO:0000259" key="12">
    <source>
        <dbReference type="Pfam" id="PF06202"/>
    </source>
</evidence>
<evidence type="ECO:0000259" key="13">
    <source>
        <dbReference type="Pfam" id="PF14701"/>
    </source>
</evidence>
<evidence type="ECO:0000256" key="9">
    <source>
        <dbReference type="ARBA" id="ARBA00023268"/>
    </source>
</evidence>